<name>A0ABX8EJZ1_9ACTN</name>
<dbReference type="Proteomes" id="UP000679307">
    <property type="component" value="Chromosome"/>
</dbReference>
<evidence type="ECO:0008006" key="3">
    <source>
        <dbReference type="Google" id="ProtNLM"/>
    </source>
</evidence>
<reference evidence="1 2" key="1">
    <citation type="submission" date="2021-05" db="EMBL/GenBank/DDBJ databases">
        <title>Complete genome of Nocardioides aquaticus KCTC 9944T isolated from meromictic and hypersaline Ekho Lake, Antarctica.</title>
        <authorList>
            <person name="Hwang K."/>
            <person name="Kim K.M."/>
            <person name="Choe H."/>
        </authorList>
    </citation>
    <scope>NUCLEOTIDE SEQUENCE [LARGE SCALE GENOMIC DNA]</scope>
    <source>
        <strain evidence="1 2">KCTC 9944</strain>
    </source>
</reference>
<proteinExistence type="predicted"/>
<protein>
    <recommendedName>
        <fullName evidence="3">Small CPxCG-related zinc finger protein</fullName>
    </recommendedName>
</protein>
<dbReference type="EMBL" id="CP075371">
    <property type="protein sequence ID" value="QVT80844.1"/>
    <property type="molecule type" value="Genomic_DNA"/>
</dbReference>
<dbReference type="RefSeq" id="WP_214056322.1">
    <property type="nucleotide sequence ID" value="NZ_BAAAHS010000098.1"/>
</dbReference>
<organism evidence="1 2">
    <name type="scientific">Nocardioides aquaticus</name>
    <dbReference type="NCBI Taxonomy" id="160826"/>
    <lineage>
        <taxon>Bacteria</taxon>
        <taxon>Bacillati</taxon>
        <taxon>Actinomycetota</taxon>
        <taxon>Actinomycetes</taxon>
        <taxon>Propionibacteriales</taxon>
        <taxon>Nocardioidaceae</taxon>
        <taxon>Nocardioides</taxon>
    </lineage>
</organism>
<evidence type="ECO:0000313" key="1">
    <source>
        <dbReference type="EMBL" id="QVT80844.1"/>
    </source>
</evidence>
<sequence length="60" mass="6707">MSGEPPTVSTCDLCGRTESDPAVLLTWTTAVERGRPHRCCGPCSREHLRAMEARLDPEHW</sequence>
<keyword evidence="2" id="KW-1185">Reference proteome</keyword>
<evidence type="ECO:0000313" key="2">
    <source>
        <dbReference type="Proteomes" id="UP000679307"/>
    </source>
</evidence>
<gene>
    <name evidence="1" type="ORF">ENKNEFLB_03245</name>
</gene>
<accession>A0ABX8EJZ1</accession>